<feature type="compositionally biased region" description="Low complexity" evidence="1">
    <location>
        <begin position="179"/>
        <end position="202"/>
    </location>
</feature>
<feature type="compositionally biased region" description="Polar residues" evidence="1">
    <location>
        <begin position="203"/>
        <end position="231"/>
    </location>
</feature>
<protein>
    <submittedName>
        <fullName evidence="2">Unannotated protein</fullName>
    </submittedName>
</protein>
<dbReference type="AlphaFoldDB" id="A0A6J7U513"/>
<proteinExistence type="predicted"/>
<reference evidence="2" key="1">
    <citation type="submission" date="2020-05" db="EMBL/GenBank/DDBJ databases">
        <authorList>
            <person name="Chiriac C."/>
            <person name="Salcher M."/>
            <person name="Ghai R."/>
            <person name="Kavagutti S V."/>
        </authorList>
    </citation>
    <scope>NUCLEOTIDE SEQUENCE</scope>
</reference>
<organism evidence="2">
    <name type="scientific">freshwater metagenome</name>
    <dbReference type="NCBI Taxonomy" id="449393"/>
    <lineage>
        <taxon>unclassified sequences</taxon>
        <taxon>metagenomes</taxon>
        <taxon>ecological metagenomes</taxon>
    </lineage>
</organism>
<feature type="region of interest" description="Disordered" evidence="1">
    <location>
        <begin position="162"/>
        <end position="240"/>
    </location>
</feature>
<feature type="region of interest" description="Disordered" evidence="1">
    <location>
        <begin position="115"/>
        <end position="135"/>
    </location>
</feature>
<gene>
    <name evidence="2" type="ORF">UFOPK4366_00314</name>
</gene>
<evidence type="ECO:0000256" key="1">
    <source>
        <dbReference type="SAM" id="MobiDB-lite"/>
    </source>
</evidence>
<feature type="compositionally biased region" description="Polar residues" evidence="1">
    <location>
        <begin position="120"/>
        <end position="130"/>
    </location>
</feature>
<evidence type="ECO:0000313" key="2">
    <source>
        <dbReference type="EMBL" id="CAB5060871.1"/>
    </source>
</evidence>
<sequence length="240" mass="25891">MAQAPPRAFKLSLALLISGALLISSALTAQAAETPAPTPSAPATGTYEEQLAAYKIAFDAYKITLDKYLQDRRSAEANFKVAIGKYELDVIAFEAKHKEALATINDEFKTAIDKARLDQRNSQSSATTPEARNGLRTAMNAAVMTATKNRKIAIDALGDIPVKPERPVFAPPPVEPRKPMQNPKGNKNQKNPLNPQVQPNKPGNENNQQPAPNVQSKVSKPAKNQNASGNSELIEIELSA</sequence>
<accession>A0A6J7U513</accession>
<dbReference type="EMBL" id="CAFBQS010000035">
    <property type="protein sequence ID" value="CAB5060871.1"/>
    <property type="molecule type" value="Genomic_DNA"/>
</dbReference>
<name>A0A6J7U513_9ZZZZ</name>